<evidence type="ECO:0000256" key="9">
    <source>
        <dbReference type="ARBA" id="ARBA00036421"/>
    </source>
</evidence>
<dbReference type="Pfam" id="PF01546">
    <property type="entry name" value="Peptidase_M20"/>
    <property type="match status" value="1"/>
</dbReference>
<evidence type="ECO:0000256" key="15">
    <source>
        <dbReference type="ARBA" id="ARBA00076004"/>
    </source>
</evidence>
<dbReference type="GO" id="GO:0046872">
    <property type="term" value="F:metal ion binding"/>
    <property type="evidence" value="ECO:0007669"/>
    <property type="project" value="UniProtKB-KW"/>
</dbReference>
<gene>
    <name evidence="19" type="ORF">CDL20_00465</name>
</gene>
<comment type="catalytic activity">
    <reaction evidence="9">
        <text>Hydrolysis of dipeptides, preferentially hydrophobic dipeptides including prolyl amino acids.</text>
        <dbReference type="EC" id="3.4.13.18"/>
    </reaction>
</comment>
<evidence type="ECO:0000256" key="4">
    <source>
        <dbReference type="ARBA" id="ARBA00022723"/>
    </source>
</evidence>
<proteinExistence type="inferred from homology"/>
<accession>A0A2N5Q3X6</accession>
<dbReference type="GO" id="GO:0006508">
    <property type="term" value="P:proteolysis"/>
    <property type="evidence" value="ECO:0007669"/>
    <property type="project" value="UniProtKB-KW"/>
</dbReference>
<reference evidence="19 20" key="1">
    <citation type="journal article" date="2017" name="Genome Med.">
        <title>A novel Ruminococcus gnavus clade enriched in inflammatory bowel disease patients.</title>
        <authorList>
            <person name="Hall A.B."/>
            <person name="Yassour M."/>
            <person name="Sauk J."/>
            <person name="Garner A."/>
            <person name="Jiang X."/>
            <person name="Arthur T."/>
            <person name="Lagoudas G.K."/>
            <person name="Vatanen T."/>
            <person name="Fornelos N."/>
            <person name="Wilson R."/>
            <person name="Bertha M."/>
            <person name="Cohen M."/>
            <person name="Garber J."/>
            <person name="Khalili H."/>
            <person name="Gevers D."/>
            <person name="Ananthakrishnan A.N."/>
            <person name="Kugathasan S."/>
            <person name="Lander E.S."/>
            <person name="Blainey P."/>
            <person name="Vlamakis H."/>
            <person name="Xavier R.J."/>
            <person name="Huttenhower C."/>
        </authorList>
    </citation>
    <scope>NUCLEOTIDE SEQUENCE [LARGE SCALE GENOMIC DNA]</scope>
    <source>
        <strain evidence="19 20">RJX1128</strain>
    </source>
</reference>
<name>A0A2N5Q3X6_MEDGN</name>
<evidence type="ECO:0000256" key="6">
    <source>
        <dbReference type="ARBA" id="ARBA00022833"/>
    </source>
</evidence>
<dbReference type="Pfam" id="PF07687">
    <property type="entry name" value="M20_dimer"/>
    <property type="match status" value="1"/>
</dbReference>
<evidence type="ECO:0000256" key="13">
    <source>
        <dbReference type="ARBA" id="ARBA00071271"/>
    </source>
</evidence>
<keyword evidence="6" id="KW-0862">Zinc</keyword>
<dbReference type="SUPFAM" id="SSF53187">
    <property type="entry name" value="Zn-dependent exopeptidases"/>
    <property type="match status" value="1"/>
</dbReference>
<evidence type="ECO:0000256" key="1">
    <source>
        <dbReference type="ARBA" id="ARBA00001941"/>
    </source>
</evidence>
<dbReference type="PRINTS" id="PR00934">
    <property type="entry name" value="XHISDIPTASE"/>
</dbReference>
<evidence type="ECO:0000256" key="2">
    <source>
        <dbReference type="ARBA" id="ARBA00001947"/>
    </source>
</evidence>
<evidence type="ECO:0000256" key="8">
    <source>
        <dbReference type="ARBA" id="ARBA00023285"/>
    </source>
</evidence>
<keyword evidence="5" id="KW-0378">Hydrolase</keyword>
<dbReference type="PIRSF" id="PIRSF016599">
    <property type="entry name" value="Xaa-His_dipept"/>
    <property type="match status" value="1"/>
</dbReference>
<dbReference type="FunFam" id="3.40.630.10:FF:000015">
    <property type="entry name" value="Aminoacyl-histidine dipeptidase PepD"/>
    <property type="match status" value="1"/>
</dbReference>
<evidence type="ECO:0000256" key="12">
    <source>
        <dbReference type="ARBA" id="ARBA00061423"/>
    </source>
</evidence>
<dbReference type="NCBIfam" id="TIGR01893">
    <property type="entry name" value="aa-his-dipept"/>
    <property type="match status" value="1"/>
</dbReference>
<evidence type="ECO:0000256" key="5">
    <source>
        <dbReference type="ARBA" id="ARBA00022801"/>
    </source>
</evidence>
<comment type="caution">
    <text evidence="19">The sequence shown here is derived from an EMBL/GenBank/DDBJ whole genome shotgun (WGS) entry which is preliminary data.</text>
</comment>
<evidence type="ECO:0000256" key="14">
    <source>
        <dbReference type="ARBA" id="ARBA00075285"/>
    </source>
</evidence>
<evidence type="ECO:0000256" key="3">
    <source>
        <dbReference type="ARBA" id="ARBA00022670"/>
    </source>
</evidence>
<dbReference type="EC" id="3.4.13.18" evidence="10"/>
<keyword evidence="3" id="KW-0645">Protease</keyword>
<keyword evidence="4" id="KW-0479">Metal-binding</keyword>
<dbReference type="PANTHER" id="PTHR43501:SF1">
    <property type="entry name" value="CYTOSOL NON-SPECIFIC DIPEPTIDASE"/>
    <property type="match status" value="1"/>
</dbReference>
<keyword evidence="8" id="KW-0170">Cobalt</keyword>
<dbReference type="CDD" id="cd03890">
    <property type="entry name" value="M20_pepD"/>
    <property type="match status" value="1"/>
</dbReference>
<dbReference type="EMBL" id="NIHW01000001">
    <property type="protein sequence ID" value="PLT89496.1"/>
    <property type="molecule type" value="Genomic_DNA"/>
</dbReference>
<dbReference type="InterPro" id="IPR001160">
    <property type="entry name" value="Peptidase_M20C"/>
</dbReference>
<comment type="similarity">
    <text evidence="12">Belongs to the peptidase M20C family.</text>
</comment>
<dbReference type="GO" id="GO:0070573">
    <property type="term" value="F:metallodipeptidase activity"/>
    <property type="evidence" value="ECO:0007669"/>
    <property type="project" value="TreeGrafter"/>
</dbReference>
<evidence type="ECO:0000256" key="17">
    <source>
        <dbReference type="ARBA" id="ARBA00078074"/>
    </source>
</evidence>
<dbReference type="PANTHER" id="PTHR43501">
    <property type="entry name" value="CYTOSOL NON-SPECIFIC DIPEPTIDASE"/>
    <property type="match status" value="1"/>
</dbReference>
<evidence type="ECO:0000256" key="16">
    <source>
        <dbReference type="ARBA" id="ARBA00077688"/>
    </source>
</evidence>
<evidence type="ECO:0000256" key="10">
    <source>
        <dbReference type="ARBA" id="ARBA00038976"/>
    </source>
</evidence>
<dbReference type="RefSeq" id="WP_101881805.1">
    <property type="nucleotide sequence ID" value="NZ_NIHW01000001.1"/>
</dbReference>
<organism evidence="19 20">
    <name type="scientific">Mediterraneibacter gnavus</name>
    <name type="common">Ruminococcus gnavus</name>
    <dbReference type="NCBI Taxonomy" id="33038"/>
    <lineage>
        <taxon>Bacteria</taxon>
        <taxon>Bacillati</taxon>
        <taxon>Bacillota</taxon>
        <taxon>Clostridia</taxon>
        <taxon>Lachnospirales</taxon>
        <taxon>Lachnospiraceae</taxon>
        <taxon>Mediterraneibacter</taxon>
    </lineage>
</organism>
<dbReference type="GO" id="GO:0005829">
    <property type="term" value="C:cytosol"/>
    <property type="evidence" value="ECO:0007669"/>
    <property type="project" value="TreeGrafter"/>
</dbReference>
<dbReference type="Gene3D" id="3.40.630.10">
    <property type="entry name" value="Zn peptidases"/>
    <property type="match status" value="2"/>
</dbReference>
<dbReference type="AlphaFoldDB" id="A0A2N5Q3X6"/>
<evidence type="ECO:0000256" key="7">
    <source>
        <dbReference type="ARBA" id="ARBA00023049"/>
    </source>
</evidence>
<evidence type="ECO:0000313" key="19">
    <source>
        <dbReference type="EMBL" id="PLT89496.1"/>
    </source>
</evidence>
<dbReference type="InterPro" id="IPR011650">
    <property type="entry name" value="Peptidase_M20_dimer"/>
</dbReference>
<comment type="cofactor">
    <cofactor evidence="1">
        <name>Co(2+)</name>
        <dbReference type="ChEBI" id="CHEBI:48828"/>
    </cofactor>
</comment>
<evidence type="ECO:0000259" key="18">
    <source>
        <dbReference type="Pfam" id="PF07687"/>
    </source>
</evidence>
<comment type="cofactor">
    <cofactor evidence="2">
        <name>Zn(2+)</name>
        <dbReference type="ChEBI" id="CHEBI:29105"/>
    </cofactor>
</comment>
<dbReference type="Proteomes" id="UP000234840">
    <property type="component" value="Unassembled WGS sequence"/>
</dbReference>
<sequence length="483" mass="52226">MNYKITGYKPEKLFHFFEDISAIPRGSANEKAISDYLVAFAEERNLWYHRDALFNVIIKKPASAGAKEKPAVMLQGHTDMVCEKLAGVAHDFTTDPLDLIIKDGVLSANGTTLGGDNGAAVACMLAILDDDTLTHPALECVFTTQEEIGLNGAEALDKSLLSARTMINLDSEDEGVATVSCAGGLRFALTRPITRSKKEGMLLHLEATGLLGGHSGTDINKEHQNANLLMARMINHLFHNTDALLVDFNGGTKDNAIPRETSATLFYSDEVAAKNAENLALALSADFSSEICPYEPAFQFLVSTENGTADVISAEDGKAFITAMCLAPNGVQFRNMNLDGFTVTSLNLGIAATDETSASLVFAPRSSVATLMSALKEKLCLLAETFGFEVSMHGEYPGWSFAEVSPIRDVFVQSYKELFRDDLKIEAIHAGLECGLFSDAIPGLDAIAVGPTIRGCHTPDEHLPLDSFERFYELLTDVLKKLA</sequence>
<dbReference type="FunFam" id="3.40.630.10:FF:000018">
    <property type="entry name" value="Aminoacyl-histidine dipeptidase PepD"/>
    <property type="match status" value="1"/>
</dbReference>
<evidence type="ECO:0000256" key="11">
    <source>
        <dbReference type="ARBA" id="ARBA00044252"/>
    </source>
</evidence>
<dbReference type="InterPro" id="IPR002933">
    <property type="entry name" value="Peptidase_M20"/>
</dbReference>
<evidence type="ECO:0000313" key="20">
    <source>
        <dbReference type="Proteomes" id="UP000234840"/>
    </source>
</evidence>
<protein>
    <recommendedName>
        <fullName evidence="13">Cytosol non-specific dipeptidase</fullName>
        <ecNumber evidence="10">3.4.13.18</ecNumber>
    </recommendedName>
    <alternativeName>
        <fullName evidence="16">Aminoacyl-histidine dipeptidase</fullName>
    </alternativeName>
    <alternativeName>
        <fullName evidence="15">Beta-alanyl-histidine dipeptidase</fullName>
    </alternativeName>
    <alternativeName>
        <fullName evidence="14">Carnosinase</fullName>
    </alternativeName>
    <alternativeName>
        <fullName evidence="11">Peptidase D</fullName>
    </alternativeName>
    <alternativeName>
        <fullName evidence="17">Xaa-His dipeptidase</fullName>
    </alternativeName>
</protein>
<feature type="domain" description="Peptidase M20 dimerisation" evidence="18">
    <location>
        <begin position="207"/>
        <end position="267"/>
    </location>
</feature>
<keyword evidence="7" id="KW-0482">Metalloprotease</keyword>